<gene>
    <name evidence="1" type="ORF">IAA60_00950</name>
</gene>
<sequence>MIIDETYLEGGMNADVLYKLISRHMQEGIRYARLKDYYLGRHDIISRRKCSSGTVNNRIVCNHAKYIVDMAKSYLVGNPVTYACSDGYDIEAVKNSYLEQDIAHLDSGLERDMGIYGRAYELLYIDEKSNPRSVRIPPENSFVVYGASVEEKPLWGIHYYTRRDIDGNISGTSCIACDKTACYIYENDVNSFMNMELKEINLHYFDEVPIIEYRNNEDAQGDFEQLIPLINAYNLLCSDRVNDKEQFVEAFLFLSGIELDSEQAKKLKEERILMGYEGSEAKYLSKVMSETDVEVLRDSLKQDIHRFSMVPDLSDESFGNNLSGVAIKYKLMGFEQHVRNKERLFAKGLKKRFHMYNNYLSLKGSMQYVPIHRVDVVFNRNLPVNELEISEMVNNLRGLATNETLLAQLSFVSDPKEESELSLRERRKIKEVLQDANQEEKRA</sequence>
<dbReference type="AlphaFoldDB" id="A0A9D1KPA9"/>
<dbReference type="NCBIfam" id="TIGR01538">
    <property type="entry name" value="portal_SPP1"/>
    <property type="match status" value="1"/>
</dbReference>
<dbReference type="EMBL" id="DVLU01000006">
    <property type="protein sequence ID" value="HIT84450.1"/>
    <property type="molecule type" value="Genomic_DNA"/>
</dbReference>
<proteinExistence type="predicted"/>
<protein>
    <submittedName>
        <fullName evidence="1">Phage portal protein</fullName>
    </submittedName>
</protein>
<organism evidence="1 2">
    <name type="scientific">Candidatus Ornithomonoglobus intestinigallinarum</name>
    <dbReference type="NCBI Taxonomy" id="2840894"/>
    <lineage>
        <taxon>Bacteria</taxon>
        <taxon>Bacillati</taxon>
        <taxon>Bacillota</taxon>
        <taxon>Clostridia</taxon>
        <taxon>Candidatus Ornithomonoglobus</taxon>
    </lineage>
</organism>
<dbReference type="Proteomes" id="UP000824165">
    <property type="component" value="Unassembled WGS sequence"/>
</dbReference>
<dbReference type="InterPro" id="IPR006428">
    <property type="entry name" value="Portal_SPP1-type"/>
</dbReference>
<reference evidence="1" key="1">
    <citation type="submission" date="2020-10" db="EMBL/GenBank/DDBJ databases">
        <authorList>
            <person name="Gilroy R."/>
        </authorList>
    </citation>
    <scope>NUCLEOTIDE SEQUENCE</scope>
    <source>
        <strain evidence="1">CHK181-108</strain>
    </source>
</reference>
<evidence type="ECO:0000313" key="2">
    <source>
        <dbReference type="Proteomes" id="UP000824165"/>
    </source>
</evidence>
<comment type="caution">
    <text evidence="1">The sequence shown here is derived from an EMBL/GenBank/DDBJ whole genome shotgun (WGS) entry which is preliminary data.</text>
</comment>
<dbReference type="InterPro" id="IPR021145">
    <property type="entry name" value="Portal_protein_SPP1_Gp6-like"/>
</dbReference>
<reference evidence="1" key="2">
    <citation type="journal article" date="2021" name="PeerJ">
        <title>Extensive microbial diversity within the chicken gut microbiome revealed by metagenomics and culture.</title>
        <authorList>
            <person name="Gilroy R."/>
            <person name="Ravi A."/>
            <person name="Getino M."/>
            <person name="Pursley I."/>
            <person name="Horton D.L."/>
            <person name="Alikhan N.F."/>
            <person name="Baker D."/>
            <person name="Gharbi K."/>
            <person name="Hall N."/>
            <person name="Watson M."/>
            <person name="Adriaenssens E.M."/>
            <person name="Foster-Nyarko E."/>
            <person name="Jarju S."/>
            <person name="Secka A."/>
            <person name="Antonio M."/>
            <person name="Oren A."/>
            <person name="Chaudhuri R.R."/>
            <person name="La Ragione R."/>
            <person name="Hildebrand F."/>
            <person name="Pallen M.J."/>
        </authorList>
    </citation>
    <scope>NUCLEOTIDE SEQUENCE</scope>
    <source>
        <strain evidence="1">CHK181-108</strain>
    </source>
</reference>
<dbReference type="Pfam" id="PF05133">
    <property type="entry name" value="SPP1_portal"/>
    <property type="match status" value="1"/>
</dbReference>
<accession>A0A9D1KPA9</accession>
<name>A0A9D1KPA9_9FIRM</name>
<evidence type="ECO:0000313" key="1">
    <source>
        <dbReference type="EMBL" id="HIT84450.1"/>
    </source>
</evidence>